<reference evidence="4" key="1">
    <citation type="journal article" date="2021" name="Front. Microbiol.">
        <title>Comprehensive Comparative Genomics and Phenotyping of Methylobacterium Species.</title>
        <authorList>
            <person name="Alessa O."/>
            <person name="Ogura Y."/>
            <person name="Fujitani Y."/>
            <person name="Takami H."/>
            <person name="Hayashi T."/>
            <person name="Sahin N."/>
            <person name="Tani A."/>
        </authorList>
    </citation>
    <scope>NUCLEOTIDE SEQUENCE</scope>
    <source>
        <strain evidence="4">KCTC 52305</strain>
    </source>
</reference>
<reference evidence="4" key="2">
    <citation type="submission" date="2021-08" db="EMBL/GenBank/DDBJ databases">
        <authorList>
            <person name="Tani A."/>
            <person name="Ola A."/>
            <person name="Ogura Y."/>
            <person name="Katsura K."/>
            <person name="Hayashi T."/>
        </authorList>
    </citation>
    <scope>NUCLEOTIDE SEQUENCE</scope>
    <source>
        <strain evidence="4">KCTC 52305</strain>
    </source>
</reference>
<organism evidence="4 5">
    <name type="scientific">Methylobacterium crusticola</name>
    <dbReference type="NCBI Taxonomy" id="1697972"/>
    <lineage>
        <taxon>Bacteria</taxon>
        <taxon>Pseudomonadati</taxon>
        <taxon>Pseudomonadota</taxon>
        <taxon>Alphaproteobacteria</taxon>
        <taxon>Hyphomicrobiales</taxon>
        <taxon>Methylobacteriaceae</taxon>
        <taxon>Methylobacterium</taxon>
    </lineage>
</organism>
<feature type="transmembrane region" description="Helical" evidence="1">
    <location>
        <begin position="266"/>
        <end position="283"/>
    </location>
</feature>
<keyword evidence="1" id="KW-0812">Transmembrane</keyword>
<feature type="domain" description="Acyltransferase 3" evidence="2">
    <location>
        <begin position="52"/>
        <end position="377"/>
    </location>
</feature>
<dbReference type="InterPro" id="IPR002656">
    <property type="entry name" value="Acyl_transf_3_dom"/>
</dbReference>
<evidence type="ECO:0000256" key="1">
    <source>
        <dbReference type="SAM" id="Phobius"/>
    </source>
</evidence>
<feature type="transmembrane region" description="Helical" evidence="1">
    <location>
        <begin position="388"/>
        <end position="409"/>
    </location>
</feature>
<evidence type="ECO:0000313" key="4">
    <source>
        <dbReference type="EMBL" id="GJD49073.1"/>
    </source>
</evidence>
<keyword evidence="1" id="KW-0472">Membrane</keyword>
<proteinExistence type="predicted"/>
<feature type="transmembrane region" description="Helical" evidence="1">
    <location>
        <begin position="295"/>
        <end position="313"/>
    </location>
</feature>
<sequence length="684" mass="75919">MHRLPGVRDEDCGCICRSRPAHGIALLRSPKSQSMNNHVSSGRVLGDAYRPDIDGLRCVAVIAVVGFHAFPLWLKGGFIGVDIFFVISGYLISAIIYDKLNTDSFSLSDFYARRIRRIFPSLIVVLAATAGIAWFCLRSDDHSQVGRHIAAGAAFLANIVLWNEAAYFDTTSILKPLLHLWSLAVEEQFYIVWPISLMLIWKYCRNYILSIAILIGLVSFAINILTLPRDPVAAFYLPFGRLWELMIGCALAYLVFTGSSVARGNSYTSCIGILLIIAALVSFDESAPYPGWRALLPTAGACLLIAAGPNAWFNRRILAHPVCVGIGLISYPLYLWHWPILSFGHILGTYEGSGELSRPLRISLVFASFVLSWLTYRFIEKPVRLRTFPILSPSVYAATATALMVYGLFITSLDGLPWRSIDQRPENAFLQHYSRLQRSFDRDMNPYYKPQCDFYDEDRKVSKDAIAETCTAAGPKGTWLLWGDSHAQALSHGLRTILPSGISLAQIATSGCRPRLTADPQPARGNACNKSNEYARQQLKVLAPSVLILAQKEQHEATDWDEIARFAHDSGVSSVVLVGPAPHWEPSLPMIIVKRHWGSDVSAISDGLVRSVFQTDQVLSVKYQHAESLKFVSLLQHLCSDQGCLAKVPEMRNPYNLTAVDYGHLSPEGSKYVAEKILLRSLSL</sequence>
<evidence type="ECO:0000259" key="2">
    <source>
        <dbReference type="Pfam" id="PF01757"/>
    </source>
</evidence>
<dbReference type="EMBL" id="BPQH01000005">
    <property type="protein sequence ID" value="GJD49073.1"/>
    <property type="molecule type" value="Genomic_DNA"/>
</dbReference>
<dbReference type="Proteomes" id="UP001055167">
    <property type="component" value="Unassembled WGS sequence"/>
</dbReference>
<dbReference type="Pfam" id="PF01757">
    <property type="entry name" value="Acyl_transf_3"/>
    <property type="match status" value="1"/>
</dbReference>
<comment type="caution">
    <text evidence="4">The sequence shown here is derived from an EMBL/GenBank/DDBJ whole genome shotgun (WGS) entry which is preliminary data.</text>
</comment>
<evidence type="ECO:0008006" key="6">
    <source>
        <dbReference type="Google" id="ProtNLM"/>
    </source>
</evidence>
<dbReference type="InterPro" id="IPR043968">
    <property type="entry name" value="SGNH"/>
</dbReference>
<name>A0ABQ4QUR8_9HYPH</name>
<keyword evidence="1" id="KW-1133">Transmembrane helix</keyword>
<protein>
    <recommendedName>
        <fullName evidence="6">Acyltransferase</fullName>
    </recommendedName>
</protein>
<accession>A0ABQ4QUR8</accession>
<dbReference type="InterPro" id="IPR050879">
    <property type="entry name" value="Acyltransferase_3"/>
</dbReference>
<feature type="transmembrane region" description="Helical" evidence="1">
    <location>
        <begin position="149"/>
        <end position="168"/>
    </location>
</feature>
<feature type="transmembrane region" description="Helical" evidence="1">
    <location>
        <begin position="358"/>
        <end position="376"/>
    </location>
</feature>
<keyword evidence="5" id="KW-1185">Reference proteome</keyword>
<dbReference type="PANTHER" id="PTHR23028">
    <property type="entry name" value="ACETYLTRANSFERASE"/>
    <property type="match status" value="1"/>
</dbReference>
<feature type="transmembrane region" description="Helical" evidence="1">
    <location>
        <begin position="233"/>
        <end position="254"/>
    </location>
</feature>
<feature type="domain" description="SGNH" evidence="3">
    <location>
        <begin position="464"/>
        <end position="677"/>
    </location>
</feature>
<feature type="transmembrane region" description="Helical" evidence="1">
    <location>
        <begin position="207"/>
        <end position="227"/>
    </location>
</feature>
<feature type="transmembrane region" description="Helical" evidence="1">
    <location>
        <begin position="117"/>
        <end position="137"/>
    </location>
</feature>
<feature type="transmembrane region" description="Helical" evidence="1">
    <location>
        <begin position="77"/>
        <end position="97"/>
    </location>
</feature>
<gene>
    <name evidence="4" type="ORF">OPKNFCMD_1802</name>
</gene>
<dbReference type="PANTHER" id="PTHR23028:SF53">
    <property type="entry name" value="ACYL_TRANSF_3 DOMAIN-CONTAINING PROTEIN"/>
    <property type="match status" value="1"/>
</dbReference>
<dbReference type="Pfam" id="PF19040">
    <property type="entry name" value="SGNH"/>
    <property type="match status" value="1"/>
</dbReference>
<evidence type="ECO:0000313" key="5">
    <source>
        <dbReference type="Proteomes" id="UP001055167"/>
    </source>
</evidence>
<evidence type="ECO:0000259" key="3">
    <source>
        <dbReference type="Pfam" id="PF19040"/>
    </source>
</evidence>
<feature type="transmembrane region" description="Helical" evidence="1">
    <location>
        <begin position="318"/>
        <end position="338"/>
    </location>
</feature>